<dbReference type="PROSITE" id="PS51063">
    <property type="entry name" value="HTH_CRP_2"/>
    <property type="match status" value="1"/>
</dbReference>
<dbReference type="InterPro" id="IPR014710">
    <property type="entry name" value="RmlC-like_jellyroll"/>
</dbReference>
<protein>
    <submittedName>
        <fullName evidence="6">Transcriptional regulator</fullName>
    </submittedName>
</protein>
<dbReference type="PANTHER" id="PTHR24567">
    <property type="entry name" value="CRP FAMILY TRANSCRIPTIONAL REGULATORY PROTEIN"/>
    <property type="match status" value="1"/>
</dbReference>
<feature type="domain" description="Cyclic nucleotide-binding" evidence="4">
    <location>
        <begin position="8"/>
        <end position="76"/>
    </location>
</feature>
<sequence>MKISTLSLLEELERPEYASMKKAFRKRRVVKDEMIAFPDASENVVFVVQTGRLRVYRAYEEKEFTFAVLEPGDIYSSHTGAHVVALTDGTLLVTDIGTFHREMMEAPAVTQSMVRVLGGLLKNAFQIIDGLVFSDSATRLAAFLLSEARAEPEGPTVRLEMTIEQLALHLSMSRQTASTLLADMGRSGVIHKLGRGVYRIEDPDRLNELAR</sequence>
<keyword evidence="1" id="KW-0805">Transcription regulation</keyword>
<name>A0ABM7PNM3_9BACT</name>
<proteinExistence type="predicted"/>
<evidence type="ECO:0000256" key="3">
    <source>
        <dbReference type="ARBA" id="ARBA00023163"/>
    </source>
</evidence>
<dbReference type="Gene3D" id="2.60.120.10">
    <property type="entry name" value="Jelly Rolls"/>
    <property type="match status" value="1"/>
</dbReference>
<evidence type="ECO:0000259" key="4">
    <source>
        <dbReference type="PROSITE" id="PS50042"/>
    </source>
</evidence>
<dbReference type="CDD" id="cd00038">
    <property type="entry name" value="CAP_ED"/>
    <property type="match status" value="1"/>
</dbReference>
<dbReference type="PANTHER" id="PTHR24567:SF26">
    <property type="entry name" value="REGULATORY PROTEIN YEIL"/>
    <property type="match status" value="1"/>
</dbReference>
<keyword evidence="3" id="KW-0804">Transcription</keyword>
<dbReference type="InterPro" id="IPR036388">
    <property type="entry name" value="WH-like_DNA-bd_sf"/>
</dbReference>
<evidence type="ECO:0000259" key="5">
    <source>
        <dbReference type="PROSITE" id="PS51063"/>
    </source>
</evidence>
<dbReference type="RefSeq" id="WP_236890490.1">
    <property type="nucleotide sequence ID" value="NZ_AP024488.1"/>
</dbReference>
<feature type="domain" description="HTH crp-type" evidence="5">
    <location>
        <begin position="134"/>
        <end position="204"/>
    </location>
</feature>
<accession>A0ABM7PNM3</accession>
<organism evidence="6 7">
    <name type="scientific">Desulfoluna limicola</name>
    <dbReference type="NCBI Taxonomy" id="2810562"/>
    <lineage>
        <taxon>Bacteria</taxon>
        <taxon>Pseudomonadati</taxon>
        <taxon>Thermodesulfobacteriota</taxon>
        <taxon>Desulfobacteria</taxon>
        <taxon>Desulfobacterales</taxon>
        <taxon>Desulfolunaceae</taxon>
        <taxon>Desulfoluna</taxon>
    </lineage>
</organism>
<evidence type="ECO:0000256" key="2">
    <source>
        <dbReference type="ARBA" id="ARBA00023125"/>
    </source>
</evidence>
<dbReference type="Proteomes" id="UP001320148">
    <property type="component" value="Chromosome"/>
</dbReference>
<evidence type="ECO:0000313" key="6">
    <source>
        <dbReference type="EMBL" id="BCS99138.1"/>
    </source>
</evidence>
<dbReference type="PROSITE" id="PS50042">
    <property type="entry name" value="CNMP_BINDING_3"/>
    <property type="match status" value="1"/>
</dbReference>
<dbReference type="InterPro" id="IPR050397">
    <property type="entry name" value="Env_Response_Regulators"/>
</dbReference>
<keyword evidence="2" id="KW-0238">DNA-binding</keyword>
<dbReference type="CDD" id="cd00092">
    <property type="entry name" value="HTH_CRP"/>
    <property type="match status" value="1"/>
</dbReference>
<evidence type="ECO:0000256" key="1">
    <source>
        <dbReference type="ARBA" id="ARBA00023015"/>
    </source>
</evidence>
<dbReference type="Gene3D" id="1.10.10.10">
    <property type="entry name" value="Winged helix-like DNA-binding domain superfamily/Winged helix DNA-binding domain"/>
    <property type="match status" value="1"/>
</dbReference>
<dbReference type="Pfam" id="PF13545">
    <property type="entry name" value="HTH_Crp_2"/>
    <property type="match status" value="1"/>
</dbReference>
<dbReference type="SUPFAM" id="SSF46785">
    <property type="entry name" value="Winged helix' DNA-binding domain"/>
    <property type="match status" value="1"/>
</dbReference>
<dbReference type="EMBL" id="AP024488">
    <property type="protein sequence ID" value="BCS99138.1"/>
    <property type="molecule type" value="Genomic_DNA"/>
</dbReference>
<dbReference type="SUPFAM" id="SSF51206">
    <property type="entry name" value="cAMP-binding domain-like"/>
    <property type="match status" value="1"/>
</dbReference>
<dbReference type="Pfam" id="PF00027">
    <property type="entry name" value="cNMP_binding"/>
    <property type="match status" value="1"/>
</dbReference>
<dbReference type="SMART" id="SM00419">
    <property type="entry name" value="HTH_CRP"/>
    <property type="match status" value="1"/>
</dbReference>
<dbReference type="InterPro" id="IPR036390">
    <property type="entry name" value="WH_DNA-bd_sf"/>
</dbReference>
<evidence type="ECO:0000313" key="7">
    <source>
        <dbReference type="Proteomes" id="UP001320148"/>
    </source>
</evidence>
<dbReference type="InterPro" id="IPR012318">
    <property type="entry name" value="HTH_CRP"/>
</dbReference>
<dbReference type="InterPro" id="IPR018490">
    <property type="entry name" value="cNMP-bd_dom_sf"/>
</dbReference>
<dbReference type="InterPro" id="IPR000595">
    <property type="entry name" value="cNMP-bd_dom"/>
</dbReference>
<gene>
    <name evidence="6" type="ORF">DSLASN_47700</name>
</gene>
<reference evidence="6 7" key="1">
    <citation type="submission" date="2021-02" db="EMBL/GenBank/DDBJ databases">
        <title>Complete genome of Desulfoluna sp. strain ASN36.</title>
        <authorList>
            <person name="Takahashi A."/>
            <person name="Kojima H."/>
            <person name="Fukui M."/>
        </authorList>
    </citation>
    <scope>NUCLEOTIDE SEQUENCE [LARGE SCALE GENOMIC DNA]</scope>
    <source>
        <strain evidence="6 7">ASN36</strain>
    </source>
</reference>
<keyword evidence="7" id="KW-1185">Reference proteome</keyword>